<evidence type="ECO:0000259" key="7">
    <source>
        <dbReference type="Pfam" id="PF00296"/>
    </source>
</evidence>
<dbReference type="Proteomes" id="UP000051221">
    <property type="component" value="Unassembled WGS sequence"/>
</dbReference>
<evidence type="ECO:0000256" key="4">
    <source>
        <dbReference type="ARBA" id="ARBA00023033"/>
    </source>
</evidence>
<evidence type="ECO:0000256" key="1">
    <source>
        <dbReference type="ARBA" id="ARBA00022630"/>
    </source>
</evidence>
<keyword evidence="3" id="KW-0560">Oxidoreductase</keyword>
<dbReference type="InterPro" id="IPR036661">
    <property type="entry name" value="Luciferase-like_sf"/>
</dbReference>
<dbReference type="InterPro" id="IPR051260">
    <property type="entry name" value="Diverse_substr_monoxygenases"/>
</dbReference>
<proteinExistence type="inferred from homology"/>
<dbReference type="RefSeq" id="WP_055466243.1">
    <property type="nucleotide sequence ID" value="NZ_JAKNPV010000117.1"/>
</dbReference>
<dbReference type="PANTHER" id="PTHR30011:SF16">
    <property type="entry name" value="C2H2 FINGER DOMAIN TRANSCRIPTION FACTOR (EUROFUNG)-RELATED"/>
    <property type="match status" value="1"/>
</dbReference>
<dbReference type="AlphaFoldDB" id="A0A0Q2RPE3"/>
<evidence type="ECO:0000313" key="8">
    <source>
        <dbReference type="EMBL" id="KQH85838.1"/>
    </source>
</evidence>
<dbReference type="FunCoup" id="A0A0Q2RPE3">
    <property type="interactions" value="103"/>
</dbReference>
<accession>A0A0Q2RPE3</accession>
<protein>
    <submittedName>
        <fullName evidence="8">Monooxygenase</fullName>
    </submittedName>
</protein>
<dbReference type="GO" id="GO:0016705">
    <property type="term" value="F:oxidoreductase activity, acting on paired donors, with incorporation or reduction of molecular oxygen"/>
    <property type="evidence" value="ECO:0007669"/>
    <property type="project" value="InterPro"/>
</dbReference>
<evidence type="ECO:0000256" key="6">
    <source>
        <dbReference type="PIRSR" id="PIRSR000337-1"/>
    </source>
</evidence>
<dbReference type="NCBIfam" id="TIGR03860">
    <property type="entry name" value="FMN_nitrolo"/>
    <property type="match status" value="1"/>
</dbReference>
<keyword evidence="1 6" id="KW-0285">Flavoprotein</keyword>
<keyword evidence="9" id="KW-1185">Reference proteome</keyword>
<feature type="binding site" evidence="6">
    <location>
        <position position="58"/>
    </location>
    <ligand>
        <name>FMN</name>
        <dbReference type="ChEBI" id="CHEBI:58210"/>
    </ligand>
</feature>
<feature type="domain" description="Luciferase-like" evidence="7">
    <location>
        <begin position="37"/>
        <end position="387"/>
    </location>
</feature>
<comment type="caution">
    <text evidence="8">The sequence shown here is derived from an EMBL/GenBank/DDBJ whole genome shotgun (WGS) entry which is preliminary data.</text>
</comment>
<dbReference type="PIRSF" id="PIRSF000337">
    <property type="entry name" value="NTA_MOA"/>
    <property type="match status" value="1"/>
</dbReference>
<comment type="similarity">
    <text evidence="5">Belongs to the NtaA/SnaA/DszA monooxygenase family.</text>
</comment>
<dbReference type="GO" id="GO:0004497">
    <property type="term" value="F:monooxygenase activity"/>
    <property type="evidence" value="ECO:0007669"/>
    <property type="project" value="UniProtKB-KW"/>
</dbReference>
<evidence type="ECO:0000313" key="9">
    <source>
        <dbReference type="Proteomes" id="UP000051221"/>
    </source>
</evidence>
<dbReference type="InterPro" id="IPR016215">
    <property type="entry name" value="NTA_MOA"/>
</dbReference>
<dbReference type="InterPro" id="IPR011251">
    <property type="entry name" value="Luciferase-like_dom"/>
</dbReference>
<dbReference type="Pfam" id="PF00296">
    <property type="entry name" value="Bac_luciferase"/>
    <property type="match status" value="1"/>
</dbReference>
<evidence type="ECO:0000256" key="2">
    <source>
        <dbReference type="ARBA" id="ARBA00022643"/>
    </source>
</evidence>
<feature type="binding site" evidence="6">
    <location>
        <position position="149"/>
    </location>
    <ligand>
        <name>FMN</name>
        <dbReference type="ChEBI" id="CHEBI:58210"/>
    </ligand>
</feature>
<evidence type="ECO:0000256" key="3">
    <source>
        <dbReference type="ARBA" id="ARBA00023002"/>
    </source>
</evidence>
<dbReference type="PANTHER" id="PTHR30011">
    <property type="entry name" value="ALKANESULFONATE MONOOXYGENASE-RELATED"/>
    <property type="match status" value="1"/>
</dbReference>
<dbReference type="EMBL" id="LKHS01000009">
    <property type="protein sequence ID" value="KQH85838.1"/>
    <property type="molecule type" value="Genomic_DNA"/>
</dbReference>
<feature type="binding site" evidence="6">
    <location>
        <position position="220"/>
    </location>
    <ligand>
        <name>FMN</name>
        <dbReference type="ChEBI" id="CHEBI:58210"/>
    </ligand>
</feature>
<gene>
    <name evidence="8" type="ORF">AMR76_11180</name>
</gene>
<keyword evidence="2 6" id="KW-0288">FMN</keyword>
<keyword evidence="4 8" id="KW-0503">Monooxygenase</keyword>
<evidence type="ECO:0000256" key="5">
    <source>
        <dbReference type="ARBA" id="ARBA00033748"/>
    </source>
</evidence>
<name>A0A0Q2RPE3_VIBFU</name>
<sequence length="434" mass="47983">MSSPQPLCIGMALAISWLTKNGWRRDDSGVERMYDTDVYVELAQRAERAKLDFLFRPDTLFLATHAVATEPGFSSLDPMVLLATLARETTHIGLVSTASTTFNPPYVVARQLQSLNWVTQGRAGWNIVTAIDGQQNFGQQTMLPSEARYQKAREFTDVVLQLWNSYPSSAIKADKQSGQYADIDQIQPIAHHGDYFDVQGPLNVPKRPGGDIPLFQAGASESGRQFAASIADAIFAATPDIDAGVELRNDLRRRALAHGRPANAVKVLPGLSLYLADTREEAQALHRETHANIDNTRKFAYVKEALGLDLSQFALEQRITVDMLPSPEYQVRSQTHSNLLRRLIERESPTVATLLERPEVIGSAHWIVIGTVDDAFNAIVERVNAGAADGFIAVPGGSWQSVDLFFDQLMPRLSQAGLFRSDYQGRTLRDHLGL</sequence>
<feature type="binding site" evidence="6">
    <location>
        <position position="97"/>
    </location>
    <ligand>
        <name>FMN</name>
        <dbReference type="ChEBI" id="CHEBI:58210"/>
    </ligand>
</feature>
<dbReference type="Gene3D" id="3.20.20.30">
    <property type="entry name" value="Luciferase-like domain"/>
    <property type="match status" value="1"/>
</dbReference>
<organism evidence="8 9">
    <name type="scientific">Vibrio furnissii</name>
    <dbReference type="NCBI Taxonomy" id="29494"/>
    <lineage>
        <taxon>Bacteria</taxon>
        <taxon>Pseudomonadati</taxon>
        <taxon>Pseudomonadota</taxon>
        <taxon>Gammaproteobacteria</taxon>
        <taxon>Vibrionales</taxon>
        <taxon>Vibrionaceae</taxon>
        <taxon>Vibrio</taxon>
    </lineage>
</organism>
<dbReference type="InParanoid" id="A0A0Q2RPE3"/>
<reference evidence="8 9" key="1">
    <citation type="submission" date="2015-08" db="EMBL/GenBank/DDBJ databases">
        <title>Antibacterial properties of a collection of Vibrionaceae strains.</title>
        <authorList>
            <person name="Giubergia S."/>
        </authorList>
    </citation>
    <scope>NUCLEOTIDE SEQUENCE [LARGE SCALE GENOMIC DNA]</scope>
    <source>
        <strain evidence="8 9">S0821</strain>
    </source>
</reference>
<dbReference type="SUPFAM" id="SSF51679">
    <property type="entry name" value="Bacterial luciferase-like"/>
    <property type="match status" value="1"/>
</dbReference>